<keyword evidence="1 4" id="KW-0349">Heme</keyword>
<feature type="domain" description="Cytochrome c" evidence="7">
    <location>
        <begin position="74"/>
        <end position="171"/>
    </location>
</feature>
<dbReference type="PANTHER" id="PTHR35008:SF9">
    <property type="entry name" value="CYTOCHROME C DOMAIN-CONTAINING PROTEIN"/>
    <property type="match status" value="1"/>
</dbReference>
<dbReference type="InterPro" id="IPR009056">
    <property type="entry name" value="Cyt_c-like_dom"/>
</dbReference>
<accession>A0A1G8ATE1</accession>
<dbReference type="Gene3D" id="1.10.760.10">
    <property type="entry name" value="Cytochrome c-like domain"/>
    <property type="match status" value="2"/>
</dbReference>
<evidence type="ECO:0000256" key="5">
    <source>
        <dbReference type="SAM" id="MobiDB-lite"/>
    </source>
</evidence>
<reference evidence="8 9" key="1">
    <citation type="submission" date="2016-10" db="EMBL/GenBank/DDBJ databases">
        <authorList>
            <person name="de Groot N.N."/>
        </authorList>
    </citation>
    <scope>NUCLEOTIDE SEQUENCE [LARGE SCALE GENOMIC DNA]</scope>
    <source>
        <strain evidence="8 9">LMG 2247</strain>
    </source>
</reference>
<proteinExistence type="predicted"/>
<dbReference type="SUPFAM" id="SSF46626">
    <property type="entry name" value="Cytochrome c"/>
    <property type="match status" value="2"/>
</dbReference>
<protein>
    <submittedName>
        <fullName evidence="8">Thiosulfate dehydrogenase</fullName>
    </submittedName>
</protein>
<dbReference type="EMBL" id="FNCJ01000008">
    <property type="protein sequence ID" value="SDH23580.1"/>
    <property type="molecule type" value="Genomic_DNA"/>
</dbReference>
<keyword evidence="2 4" id="KW-0479">Metal-binding</keyword>
<dbReference type="InterPro" id="IPR036909">
    <property type="entry name" value="Cyt_c-like_dom_sf"/>
</dbReference>
<evidence type="ECO:0000313" key="9">
    <source>
        <dbReference type="Proteomes" id="UP000199706"/>
    </source>
</evidence>
<dbReference type="PROSITE" id="PS51007">
    <property type="entry name" value="CYTC"/>
    <property type="match status" value="2"/>
</dbReference>
<dbReference type="Proteomes" id="UP000199706">
    <property type="component" value="Unassembled WGS sequence"/>
</dbReference>
<dbReference type="PANTHER" id="PTHR35008">
    <property type="entry name" value="BLL4482 PROTEIN-RELATED"/>
    <property type="match status" value="1"/>
</dbReference>
<evidence type="ECO:0000256" key="1">
    <source>
        <dbReference type="ARBA" id="ARBA00022617"/>
    </source>
</evidence>
<dbReference type="InterPro" id="IPR051459">
    <property type="entry name" value="Cytochrome_c-type_DH"/>
</dbReference>
<evidence type="ECO:0000256" key="2">
    <source>
        <dbReference type="ARBA" id="ARBA00022723"/>
    </source>
</evidence>
<organism evidence="8 9">
    <name type="scientific">Paraburkholderia phenazinium</name>
    <dbReference type="NCBI Taxonomy" id="60549"/>
    <lineage>
        <taxon>Bacteria</taxon>
        <taxon>Pseudomonadati</taxon>
        <taxon>Pseudomonadota</taxon>
        <taxon>Betaproteobacteria</taxon>
        <taxon>Burkholderiales</taxon>
        <taxon>Burkholderiaceae</taxon>
        <taxon>Paraburkholderia</taxon>
    </lineage>
</organism>
<gene>
    <name evidence="8" type="ORF">SAMN05216466_10865</name>
</gene>
<dbReference type="Pfam" id="PF13442">
    <property type="entry name" value="Cytochrome_CBB3"/>
    <property type="match status" value="1"/>
</dbReference>
<feature type="domain" description="Cytochrome c" evidence="7">
    <location>
        <begin position="195"/>
        <end position="280"/>
    </location>
</feature>
<sequence>MNPINRHARNSRFAAIVMVLAPTLTLAPLAAQAADGGAVPSAAPVAASSTPGAAQAQHFTPPAETAMPSGDFGQSVKLGEQIFIHTKEYAGQYVGNSLNCASCHLDAGRKADSGPLWAAYISYPAYRSKTGHVNSFAERMQGCFDYSMNGKAPPLGDPVLVALESYAFWLAKGAPVGTDLAGRGYPKLAAPAQKPDYARGAQLYAQHCALCHGAGGQGQSVDGKTVFPPLWGAQSFNWGAGMHEIQNAAGFIKANMPLGLSGTLTDQQAWDVATFMDSQPRPQDPRFTGSVEATRAKYHDSPWSMYGKTVNGHMLGSE</sequence>
<dbReference type="GO" id="GO:0020037">
    <property type="term" value="F:heme binding"/>
    <property type="evidence" value="ECO:0007669"/>
    <property type="project" value="InterPro"/>
</dbReference>
<dbReference type="AlphaFoldDB" id="A0A1G8ATE1"/>
<evidence type="ECO:0000256" key="6">
    <source>
        <dbReference type="SAM" id="SignalP"/>
    </source>
</evidence>
<name>A0A1G8ATE1_9BURK</name>
<dbReference type="GO" id="GO:0046872">
    <property type="term" value="F:metal ion binding"/>
    <property type="evidence" value="ECO:0007669"/>
    <property type="project" value="UniProtKB-KW"/>
</dbReference>
<evidence type="ECO:0000256" key="3">
    <source>
        <dbReference type="ARBA" id="ARBA00023004"/>
    </source>
</evidence>
<evidence type="ECO:0000313" key="8">
    <source>
        <dbReference type="EMBL" id="SDH23580.1"/>
    </source>
</evidence>
<dbReference type="GO" id="GO:0009055">
    <property type="term" value="F:electron transfer activity"/>
    <property type="evidence" value="ECO:0007669"/>
    <property type="project" value="InterPro"/>
</dbReference>
<feature type="chain" id="PRO_5011666816" evidence="6">
    <location>
        <begin position="34"/>
        <end position="318"/>
    </location>
</feature>
<feature type="compositionally biased region" description="Low complexity" evidence="5">
    <location>
        <begin position="40"/>
        <end position="54"/>
    </location>
</feature>
<keyword evidence="6" id="KW-0732">Signal</keyword>
<evidence type="ECO:0000256" key="4">
    <source>
        <dbReference type="PROSITE-ProRule" id="PRU00433"/>
    </source>
</evidence>
<feature type="signal peptide" evidence="6">
    <location>
        <begin position="1"/>
        <end position="33"/>
    </location>
</feature>
<evidence type="ECO:0000259" key="7">
    <source>
        <dbReference type="PROSITE" id="PS51007"/>
    </source>
</evidence>
<keyword evidence="3 4" id="KW-0408">Iron</keyword>
<feature type="region of interest" description="Disordered" evidence="5">
    <location>
        <begin position="40"/>
        <end position="71"/>
    </location>
</feature>